<dbReference type="Proteomes" id="UP000008817">
    <property type="component" value="Plasmid pB"/>
</dbReference>
<keyword evidence="1" id="KW-0614">Plasmid</keyword>
<dbReference type="EMBL" id="CP001076">
    <property type="protein sequence ID" value="ACE93788.1"/>
    <property type="molecule type" value="Genomic_DNA"/>
</dbReference>
<gene>
    <name evidence="1" type="ordered locus">RHECIAT_PB0000071</name>
</gene>
<dbReference type="AlphaFoldDB" id="B3Q282"/>
<dbReference type="HOGENOM" id="CLU_2957450_0_0_5"/>
<geneLocation type="plasmid" evidence="1 2">
    <name>pB</name>
</geneLocation>
<accession>B3Q282</accession>
<name>B3Q282_RHIE6</name>
<evidence type="ECO:0000313" key="1">
    <source>
        <dbReference type="EMBL" id="ACE93788.1"/>
    </source>
</evidence>
<reference evidence="1 2" key="1">
    <citation type="submission" date="2008-04" db="EMBL/GenBank/DDBJ databases">
        <title>Genome diversity and DNA divergence of Rhizobium etli.</title>
        <authorList>
            <person name="Gonzalez V."/>
            <person name="Acosta J.L."/>
            <person name="Santamaria R.I."/>
            <person name="Bustos P."/>
            <person name="Hernandez-Gonzalez I.L."/>
            <person name="Fernandez J.L."/>
            <person name="Diaz R."/>
            <person name="Flores M."/>
            <person name="Mora J."/>
            <person name="Palacios R."/>
            <person name="Davila G."/>
        </authorList>
    </citation>
    <scope>NUCLEOTIDE SEQUENCE [LARGE SCALE GENOMIC DNA]</scope>
    <source>
        <strain evidence="2">CIAT 652</strain>
        <plasmid evidence="2">Plasmid pB</plasmid>
    </source>
</reference>
<proteinExistence type="predicted"/>
<protein>
    <submittedName>
        <fullName evidence="1">Uncharacterized protein</fullName>
    </submittedName>
</protein>
<organism evidence="1 2">
    <name type="scientific">Rhizobium etli (strain CIAT 652)</name>
    <dbReference type="NCBI Taxonomy" id="491916"/>
    <lineage>
        <taxon>Bacteria</taxon>
        <taxon>Pseudomonadati</taxon>
        <taxon>Pseudomonadota</taxon>
        <taxon>Alphaproteobacteria</taxon>
        <taxon>Hyphomicrobiales</taxon>
        <taxon>Rhizobiaceae</taxon>
        <taxon>Rhizobium/Agrobacterium group</taxon>
        <taxon>Rhizobium</taxon>
    </lineage>
</organism>
<dbReference type="KEGG" id="rec:RHECIAT_PB0000071"/>
<sequence length="59" mass="6659">MLLSAGHRRYEEMRPWRSFGMLLVDGKDVGSILISEGLAVPFVCGRKSCPPRPRPWCKA</sequence>
<evidence type="ECO:0000313" key="2">
    <source>
        <dbReference type="Proteomes" id="UP000008817"/>
    </source>
</evidence>